<dbReference type="InterPro" id="IPR013328">
    <property type="entry name" value="6PGD_dom2"/>
</dbReference>
<dbReference type="InterPro" id="IPR000669">
    <property type="entry name" value="Mannitol_DH"/>
</dbReference>
<dbReference type="Gene3D" id="3.40.50.720">
    <property type="entry name" value="NAD(P)-binding Rossmann-like Domain"/>
    <property type="match status" value="1"/>
</dbReference>
<feature type="domain" description="Mannitol dehydrogenase N-terminal" evidence="3">
    <location>
        <begin position="61"/>
        <end position="311"/>
    </location>
</feature>
<evidence type="ECO:0000259" key="3">
    <source>
        <dbReference type="Pfam" id="PF01232"/>
    </source>
</evidence>
<evidence type="ECO:0000256" key="2">
    <source>
        <dbReference type="ARBA" id="ARBA00023027"/>
    </source>
</evidence>
<keyword evidence="1" id="KW-0560">Oxidoreductase</keyword>
<dbReference type="SUPFAM" id="SSF48179">
    <property type="entry name" value="6-phosphogluconate dehydrogenase C-terminal domain-like"/>
    <property type="match status" value="1"/>
</dbReference>
<dbReference type="SUPFAM" id="SSF51735">
    <property type="entry name" value="NAD(P)-binding Rossmann-fold domains"/>
    <property type="match status" value="1"/>
</dbReference>
<dbReference type="InterPro" id="IPR008927">
    <property type="entry name" value="6-PGluconate_DH-like_C_sf"/>
</dbReference>
<keyword evidence="2" id="KW-0520">NAD</keyword>
<dbReference type="PANTHER" id="PTHR43362:SF1">
    <property type="entry name" value="MANNITOL DEHYDROGENASE 2-RELATED"/>
    <property type="match status" value="1"/>
</dbReference>
<dbReference type="InterPro" id="IPR036291">
    <property type="entry name" value="NAD(P)-bd_dom_sf"/>
</dbReference>
<dbReference type="InterPro" id="IPR013131">
    <property type="entry name" value="Mannitol_DH_N"/>
</dbReference>
<name>F7V9K6_9PROT</name>
<organism evidence="5 6">
    <name type="scientific">Acetobacter tropicalis NBRC 101654</name>
    <dbReference type="NCBI Taxonomy" id="749388"/>
    <lineage>
        <taxon>Bacteria</taxon>
        <taxon>Pseudomonadati</taxon>
        <taxon>Pseudomonadota</taxon>
        <taxon>Alphaproteobacteria</taxon>
        <taxon>Acetobacterales</taxon>
        <taxon>Acetobacteraceae</taxon>
        <taxon>Acetobacter</taxon>
    </lineage>
</organism>
<dbReference type="PRINTS" id="PR00084">
    <property type="entry name" value="MTLDHDRGNASE"/>
</dbReference>
<dbReference type="InterPro" id="IPR013118">
    <property type="entry name" value="Mannitol_DH_C"/>
</dbReference>
<dbReference type="PANTHER" id="PTHR43362">
    <property type="entry name" value="MANNITOL DEHYDROGENASE DSF1-RELATED"/>
    <property type="match status" value="1"/>
</dbReference>
<dbReference type="InterPro" id="IPR050988">
    <property type="entry name" value="Mannitol_DH/Oxidoreductase"/>
</dbReference>
<comment type="caution">
    <text evidence="5">The sequence shown here is derived from an EMBL/GenBank/DDBJ whole genome shotgun (WGS) entry which is preliminary data.</text>
</comment>
<evidence type="ECO:0000313" key="6">
    <source>
        <dbReference type="Proteomes" id="UP000004319"/>
    </source>
</evidence>
<dbReference type="PROSITE" id="PS00974">
    <property type="entry name" value="MANNITOL_DHGENASE"/>
    <property type="match status" value="1"/>
</dbReference>
<dbReference type="GO" id="GO:0016616">
    <property type="term" value="F:oxidoreductase activity, acting on the CH-OH group of donors, NAD or NADP as acceptor"/>
    <property type="evidence" value="ECO:0007669"/>
    <property type="project" value="TreeGrafter"/>
</dbReference>
<reference evidence="5 6" key="1">
    <citation type="journal article" date="2011" name="Biochem. Biophys. Res. Commun.">
        <title>Increased number of Arginine-based salt bridges contributes to the thermotolerance of thermotolerant acetic acid bacteria, Acetobacter tropicalis SKU1100.</title>
        <authorList>
            <person name="Matsutani M."/>
            <person name="Hirakawa H."/>
            <person name="Nishikura M."/>
            <person name="Soemphol W."/>
            <person name="Ali I.A.I."/>
            <person name="Yakushi T."/>
            <person name="Matsushita K."/>
        </authorList>
    </citation>
    <scope>NUCLEOTIDE SEQUENCE [LARGE SCALE GENOMIC DNA]</scope>
    <source>
        <strain evidence="5 6">NBRC 101654</strain>
    </source>
</reference>
<proteinExistence type="predicted"/>
<dbReference type="InterPro" id="IPR023027">
    <property type="entry name" value="Mannitol_DH_CS"/>
</dbReference>
<evidence type="ECO:0000259" key="4">
    <source>
        <dbReference type="Pfam" id="PF08125"/>
    </source>
</evidence>
<accession>F7V9K6</accession>
<dbReference type="Pfam" id="PF01232">
    <property type="entry name" value="Mannitol_dh"/>
    <property type="match status" value="1"/>
</dbReference>
<dbReference type="Pfam" id="PF08125">
    <property type="entry name" value="Mannitol_dh_C"/>
    <property type="match status" value="1"/>
</dbReference>
<gene>
    <name evidence="5" type="ORF">ATPR_0056</name>
</gene>
<dbReference type="GO" id="GO:0019594">
    <property type="term" value="P:mannitol metabolic process"/>
    <property type="evidence" value="ECO:0007669"/>
    <property type="project" value="InterPro"/>
</dbReference>
<evidence type="ECO:0000256" key="1">
    <source>
        <dbReference type="ARBA" id="ARBA00023002"/>
    </source>
</evidence>
<evidence type="ECO:0000313" key="5">
    <source>
        <dbReference type="EMBL" id="GAA07051.1"/>
    </source>
</evidence>
<feature type="domain" description="Mannitol dehydrogenase C-terminal" evidence="4">
    <location>
        <begin position="320"/>
        <end position="502"/>
    </location>
</feature>
<dbReference type="AlphaFoldDB" id="F7V9K6"/>
<sequence length="523" mass="57242">MHGSAKQYFAARFFSPFMPRLGVNNIMRYATFMTPLSNATLKQLPPQVLTPAYDRQKTTPGIAHLAVGNFHRAHQAMYVDRVLARPGLQDWAIVGIGLRDNERETRRAAIMAEQNGLYTLTEFATDGDHTTRVLGAITEYVQAAKDRAGAIRRLADPAIKIVSLTITEGGYYVDADGRFMLDDPAIAADLKRDVPETAFGLVTEALRLRRDSGIGPFTVLTCDNLRDNGVVARTAFCSYAKARDAALGEWVAENVTFPSTMVDRITPSVSSADVTRLDELSGVADKMPLFAEDFTQWVVEDNFCAGRPELEAVGVEFTNDVGPYEQVKLRMLNASHSMLALPGLLMDYQTVPDAMGDTSLVTLLEQFLAQDASPFITPPKGVSLEGYAHQVLHRFRNPAVGDQLLRIASDSASKLPVFLTDTVKGVLGANKDHRRLAFGVACFLEYLRGETESHKSYTLSEPGLPDAAKALALESDLAAGLRMPVFAGWGLDAYPAFTKDVVALRTSMREHGVRHTLKNLGLS</sequence>
<protein>
    <submittedName>
        <fullName evidence="5">NADPH-dependent L-sorbose reductase</fullName>
    </submittedName>
</protein>
<dbReference type="Gene3D" id="1.10.1040.10">
    <property type="entry name" value="N-(1-d-carboxylethyl)-l-norvaline Dehydrogenase, domain 2"/>
    <property type="match status" value="1"/>
</dbReference>
<dbReference type="Proteomes" id="UP000004319">
    <property type="component" value="Unassembled WGS sequence"/>
</dbReference>
<dbReference type="EMBL" id="BABS01000001">
    <property type="protein sequence ID" value="GAA07051.1"/>
    <property type="molecule type" value="Genomic_DNA"/>
</dbReference>